<evidence type="ECO:0000256" key="7">
    <source>
        <dbReference type="ARBA" id="ARBA00066461"/>
    </source>
</evidence>
<evidence type="ECO:0000259" key="12">
    <source>
        <dbReference type="Pfam" id="PF02770"/>
    </source>
</evidence>
<evidence type="ECO:0000313" key="15">
    <source>
        <dbReference type="Proteomes" id="UP000007150"/>
    </source>
</evidence>
<dbReference type="SUPFAM" id="SSF47203">
    <property type="entry name" value="Acyl-CoA dehydrogenase C-terminal domain-like"/>
    <property type="match status" value="1"/>
</dbReference>
<evidence type="ECO:0000256" key="9">
    <source>
        <dbReference type="ARBA" id="ARBA00075603"/>
    </source>
</evidence>
<feature type="domain" description="Acyl-CoA oxidase/dehydrogenase middle" evidence="12">
    <location>
        <begin position="120"/>
        <end position="214"/>
    </location>
</feature>
<protein>
    <recommendedName>
        <fullName evidence="8">3-sulfinopropanoyl-CoA desulfinase</fullName>
        <ecNumber evidence="7">3.13.1.4</ecNumber>
    </recommendedName>
    <alternativeName>
        <fullName evidence="9">3-sulfinopropionyl coenzyme A desulfinase</fullName>
    </alternativeName>
</protein>
<dbReference type="InterPro" id="IPR006089">
    <property type="entry name" value="Acyl-CoA_DH_CS"/>
</dbReference>
<evidence type="ECO:0000256" key="4">
    <source>
        <dbReference type="ARBA" id="ARBA00022827"/>
    </source>
</evidence>
<feature type="domain" description="Acyl-CoA dehydrogenase/oxidase N-terminal" evidence="13">
    <location>
        <begin position="4"/>
        <end position="116"/>
    </location>
</feature>
<dbReference type="AlphaFoldDB" id="F6EUI3"/>
<dbReference type="FunFam" id="2.40.110.10:FF:000002">
    <property type="entry name" value="Acyl-CoA dehydrogenase fadE12"/>
    <property type="match status" value="1"/>
</dbReference>
<keyword evidence="15" id="KW-1185">Reference proteome</keyword>
<evidence type="ECO:0000256" key="8">
    <source>
        <dbReference type="ARBA" id="ARBA00068311"/>
    </source>
</evidence>
<dbReference type="InterPro" id="IPR037069">
    <property type="entry name" value="AcylCoA_DH/ox_N_sf"/>
</dbReference>
<proteinExistence type="inferred from homology"/>
<gene>
    <name evidence="14" type="ORF">Sphch_0177</name>
</gene>
<dbReference type="Gene3D" id="2.40.110.10">
    <property type="entry name" value="Butyryl-CoA Dehydrogenase, subunit A, domain 2"/>
    <property type="match status" value="1"/>
</dbReference>
<accession>F6EUI3</accession>
<dbReference type="PROSITE" id="PS00072">
    <property type="entry name" value="ACYL_COA_DH_1"/>
    <property type="match status" value="1"/>
</dbReference>
<comment type="cofactor">
    <cofactor evidence="1 10">
        <name>FAD</name>
        <dbReference type="ChEBI" id="CHEBI:57692"/>
    </cofactor>
</comment>
<dbReference type="Gene3D" id="1.20.140.10">
    <property type="entry name" value="Butyryl-CoA Dehydrogenase, subunit A, domain 3"/>
    <property type="match status" value="1"/>
</dbReference>
<dbReference type="PANTHER" id="PTHR43884:SF12">
    <property type="entry name" value="ISOVALERYL-COA DEHYDROGENASE, MITOCHONDRIAL-RELATED"/>
    <property type="match status" value="1"/>
</dbReference>
<dbReference type="InterPro" id="IPR046373">
    <property type="entry name" value="Acyl-CoA_Oxase/DH_mid-dom_sf"/>
</dbReference>
<evidence type="ECO:0000256" key="3">
    <source>
        <dbReference type="ARBA" id="ARBA00022630"/>
    </source>
</evidence>
<dbReference type="STRING" id="690566.Sphch_0177"/>
<sequence length="377" mass="39830">MILTDTQQAVRDTVRNFAQVEIRPNTAIFETKGEYPQTLFSQLAELGLMGMTAPEEFGGAGLDYVSYALALMEIAAGDGALSTILSIQNSLIVSALLRFGDRGQQRRFLPDLIAGKAIGAFALTEADAGSDASAIRTSARQAEGGYVLNGSKQFITSGRIAKLAIVFAVTDVAAGKRGISAFLVPTDTQGFFVDKVEQKLGQGASDTCAIRFDEMFVADDLILGVPGNGYAIALSNLEAGRIGIAAQCVGMAQAAMSIAVGYAQERRSFGRPIIEHQAVGFRLADLAAKLEASRQLVLHAAAVKDSGGDCLKEASMAKLVASETAESVVSGALQTLGGYGYLEEFGVAKIYRDVRVCQIYEGTSDIQRMVIARSLTA</sequence>
<dbReference type="PANTHER" id="PTHR43884">
    <property type="entry name" value="ACYL-COA DEHYDROGENASE"/>
    <property type="match status" value="1"/>
</dbReference>
<feature type="domain" description="Acyl-CoA dehydrogenase/oxidase C-terminal" evidence="11">
    <location>
        <begin position="227"/>
        <end position="375"/>
    </location>
</feature>
<keyword evidence="3 10" id="KW-0285">Flavoprotein</keyword>
<dbReference type="KEGG" id="sch:Sphch_0177"/>
<evidence type="ECO:0000256" key="5">
    <source>
        <dbReference type="ARBA" id="ARBA00023002"/>
    </source>
</evidence>
<dbReference type="Proteomes" id="UP000007150">
    <property type="component" value="Chromosome 1"/>
</dbReference>
<evidence type="ECO:0000259" key="13">
    <source>
        <dbReference type="Pfam" id="PF02771"/>
    </source>
</evidence>
<dbReference type="GO" id="GO:0050660">
    <property type="term" value="F:flavin adenine dinucleotide binding"/>
    <property type="evidence" value="ECO:0007669"/>
    <property type="project" value="InterPro"/>
</dbReference>
<dbReference type="GO" id="GO:0003995">
    <property type="term" value="F:acyl-CoA dehydrogenase activity"/>
    <property type="evidence" value="ECO:0007669"/>
    <property type="project" value="InterPro"/>
</dbReference>
<keyword evidence="5 10" id="KW-0560">Oxidoreductase</keyword>
<comment type="similarity">
    <text evidence="2 10">Belongs to the acyl-CoA dehydrogenase family.</text>
</comment>
<evidence type="ECO:0000313" key="14">
    <source>
        <dbReference type="EMBL" id="AEG47877.1"/>
    </source>
</evidence>
<dbReference type="InterPro" id="IPR013786">
    <property type="entry name" value="AcylCoA_DH/ox_N"/>
</dbReference>
<organism evidence="14 15">
    <name type="scientific">Sphingobium chlorophenolicum L-1</name>
    <dbReference type="NCBI Taxonomy" id="690566"/>
    <lineage>
        <taxon>Bacteria</taxon>
        <taxon>Pseudomonadati</taxon>
        <taxon>Pseudomonadota</taxon>
        <taxon>Alphaproteobacteria</taxon>
        <taxon>Sphingomonadales</taxon>
        <taxon>Sphingomonadaceae</taxon>
        <taxon>Sphingobium</taxon>
    </lineage>
</organism>
<evidence type="ECO:0000256" key="1">
    <source>
        <dbReference type="ARBA" id="ARBA00001974"/>
    </source>
</evidence>
<dbReference type="EMBL" id="CP002798">
    <property type="protein sequence ID" value="AEG47877.1"/>
    <property type="molecule type" value="Genomic_DNA"/>
</dbReference>
<dbReference type="FunFam" id="1.20.140.10:FF:000004">
    <property type="entry name" value="Acyl-CoA dehydrogenase FadE25"/>
    <property type="match status" value="1"/>
</dbReference>
<evidence type="ECO:0000256" key="2">
    <source>
        <dbReference type="ARBA" id="ARBA00009347"/>
    </source>
</evidence>
<evidence type="ECO:0000256" key="6">
    <source>
        <dbReference type="ARBA" id="ARBA00052938"/>
    </source>
</evidence>
<dbReference type="InterPro" id="IPR009100">
    <property type="entry name" value="AcylCoA_DH/oxidase_NM_dom_sf"/>
</dbReference>
<dbReference type="Pfam" id="PF02770">
    <property type="entry name" value="Acyl-CoA_dh_M"/>
    <property type="match status" value="1"/>
</dbReference>
<dbReference type="FunFam" id="1.10.540.10:FF:000002">
    <property type="entry name" value="Acyl-CoA dehydrogenase FadE19"/>
    <property type="match status" value="1"/>
</dbReference>
<dbReference type="HOGENOM" id="CLU_018204_0_1_5"/>
<dbReference type="EC" id="3.13.1.4" evidence="7"/>
<dbReference type="Pfam" id="PF00441">
    <property type="entry name" value="Acyl-CoA_dh_1"/>
    <property type="match status" value="1"/>
</dbReference>
<dbReference type="InterPro" id="IPR006091">
    <property type="entry name" value="Acyl-CoA_Oxase/DH_mid-dom"/>
</dbReference>
<dbReference type="Gene3D" id="1.10.540.10">
    <property type="entry name" value="Acyl-CoA dehydrogenase/oxidase, N-terminal domain"/>
    <property type="match status" value="1"/>
</dbReference>
<dbReference type="InterPro" id="IPR009075">
    <property type="entry name" value="AcylCo_DH/oxidase_C"/>
</dbReference>
<dbReference type="PROSITE" id="PS00073">
    <property type="entry name" value="ACYL_COA_DH_2"/>
    <property type="match status" value="1"/>
</dbReference>
<evidence type="ECO:0000256" key="10">
    <source>
        <dbReference type="RuleBase" id="RU362125"/>
    </source>
</evidence>
<reference evidence="14 15" key="1">
    <citation type="submission" date="2011-05" db="EMBL/GenBank/DDBJ databases">
        <title>Complete sequence of chromosome 1 of Sphingobium chlorophenolicum L-1.</title>
        <authorList>
            <consortium name="US DOE Joint Genome Institute"/>
            <person name="Lucas S."/>
            <person name="Han J."/>
            <person name="Lapidus A."/>
            <person name="Cheng J.-F."/>
            <person name="Goodwin L."/>
            <person name="Pitluck S."/>
            <person name="Peters L."/>
            <person name="Daligault H."/>
            <person name="Han C."/>
            <person name="Tapia R."/>
            <person name="Land M."/>
            <person name="Hauser L."/>
            <person name="Kyrpides N."/>
            <person name="Ivanova N."/>
            <person name="Pagani I."/>
            <person name="Turner P."/>
            <person name="Copley S."/>
            <person name="Woyke T."/>
        </authorList>
    </citation>
    <scope>NUCLEOTIDE SEQUENCE [LARGE SCALE GENOMIC DNA]</scope>
    <source>
        <strain evidence="14 15">L-1</strain>
    </source>
</reference>
<dbReference type="Pfam" id="PF02771">
    <property type="entry name" value="Acyl-CoA_dh_N"/>
    <property type="match status" value="1"/>
</dbReference>
<dbReference type="InterPro" id="IPR036250">
    <property type="entry name" value="AcylCo_DH-like_C"/>
</dbReference>
<dbReference type="RefSeq" id="WP_013846150.1">
    <property type="nucleotide sequence ID" value="NC_015593.1"/>
</dbReference>
<evidence type="ECO:0000259" key="11">
    <source>
        <dbReference type="Pfam" id="PF00441"/>
    </source>
</evidence>
<comment type="catalytic activity">
    <reaction evidence="6">
        <text>3-sulfinopropanoyl-CoA + H2O = propanoyl-CoA + sulfite + H(+)</text>
        <dbReference type="Rhea" id="RHEA:41624"/>
        <dbReference type="ChEBI" id="CHEBI:15377"/>
        <dbReference type="ChEBI" id="CHEBI:15378"/>
        <dbReference type="ChEBI" id="CHEBI:17359"/>
        <dbReference type="ChEBI" id="CHEBI:57392"/>
        <dbReference type="ChEBI" id="CHEBI:78349"/>
        <dbReference type="EC" id="3.13.1.4"/>
    </reaction>
    <physiologicalReaction direction="left-to-right" evidence="6">
        <dbReference type="Rhea" id="RHEA:41625"/>
    </physiologicalReaction>
</comment>
<name>F6EUI3_SPHCR</name>
<dbReference type="PIRSF" id="PIRSF016578">
    <property type="entry name" value="HsaA"/>
    <property type="match status" value="1"/>
</dbReference>
<dbReference type="SUPFAM" id="SSF56645">
    <property type="entry name" value="Acyl-CoA dehydrogenase NM domain-like"/>
    <property type="match status" value="1"/>
</dbReference>
<keyword evidence="4 10" id="KW-0274">FAD</keyword>